<sequence>MNPFTQDPVTHPNVTWQDAFTSDVQPFRIRILPTEEDTIAVLGMNGVIQQYSFQTGKSLPLVATGGQPTDLTVVENRQTIVTDVSWNNLMAVKDASVHGLMDQDSGIHFPLAVVNLNGYVYFSDQSGLYSFSSDGLLQKLAEQSGITALTVAHQCVMLAVNGENSVKCLRPGFEPVTYCSGFFGAFRLVDMTTGPNQSLLVATEAVSRGEEEGACGYLYVVSACGLPSACVELPGVPQSICYMNGKILLAVAESKVIYQLPTTVFV</sequence>
<evidence type="ECO:0000313" key="2">
    <source>
        <dbReference type="EMBL" id="CAL6017320.1"/>
    </source>
</evidence>
<reference evidence="2 3" key="2">
    <citation type="submission" date="2024-07" db="EMBL/GenBank/DDBJ databases">
        <authorList>
            <person name="Akdeniz Z."/>
        </authorList>
    </citation>
    <scope>NUCLEOTIDE SEQUENCE [LARGE SCALE GENOMIC DNA]</scope>
</reference>
<evidence type="ECO:0000313" key="1">
    <source>
        <dbReference type="EMBL" id="CAI9940317.1"/>
    </source>
</evidence>
<dbReference type="EMBL" id="CAXDID020000078">
    <property type="protein sequence ID" value="CAL6017320.1"/>
    <property type="molecule type" value="Genomic_DNA"/>
</dbReference>
<keyword evidence="3" id="KW-1185">Reference proteome</keyword>
<dbReference type="EMBL" id="CATOUU010000675">
    <property type="protein sequence ID" value="CAI9940317.1"/>
    <property type="molecule type" value="Genomic_DNA"/>
</dbReference>
<comment type="caution">
    <text evidence="1">The sequence shown here is derived from an EMBL/GenBank/DDBJ whole genome shotgun (WGS) entry which is preliminary data.</text>
</comment>
<name>A0AA86U739_9EUKA</name>
<reference evidence="1" key="1">
    <citation type="submission" date="2023-06" db="EMBL/GenBank/DDBJ databases">
        <authorList>
            <person name="Kurt Z."/>
        </authorList>
    </citation>
    <scope>NUCLEOTIDE SEQUENCE</scope>
</reference>
<gene>
    <name evidence="2" type="ORF">HINF_LOCUS25932</name>
    <name evidence="1" type="ORF">HINF_LOCUS27962</name>
</gene>
<dbReference type="SUPFAM" id="SSF63829">
    <property type="entry name" value="Calcium-dependent phosphotriesterase"/>
    <property type="match status" value="1"/>
</dbReference>
<protein>
    <submittedName>
        <fullName evidence="1">Uncharacterized protein</fullName>
    </submittedName>
</protein>
<proteinExistence type="predicted"/>
<organism evidence="1">
    <name type="scientific">Hexamita inflata</name>
    <dbReference type="NCBI Taxonomy" id="28002"/>
    <lineage>
        <taxon>Eukaryota</taxon>
        <taxon>Metamonada</taxon>
        <taxon>Diplomonadida</taxon>
        <taxon>Hexamitidae</taxon>
        <taxon>Hexamitinae</taxon>
        <taxon>Hexamita</taxon>
    </lineage>
</organism>
<evidence type="ECO:0000313" key="3">
    <source>
        <dbReference type="Proteomes" id="UP001642409"/>
    </source>
</evidence>
<dbReference type="Proteomes" id="UP001642409">
    <property type="component" value="Unassembled WGS sequence"/>
</dbReference>
<accession>A0AA86U739</accession>
<dbReference type="AlphaFoldDB" id="A0AA86U739"/>